<evidence type="ECO:0000313" key="2">
    <source>
        <dbReference type="EMBL" id="CZR67350.1"/>
    </source>
</evidence>
<evidence type="ECO:0000313" key="3">
    <source>
        <dbReference type="Proteomes" id="UP000184330"/>
    </source>
</evidence>
<sequence length="167" mass="18176">MHQVSLSQRLSFAEHLQTSSLLPHWVKQATVSPVSIYSCSRLHLQLPPPSYPVAPAFIHYSPYTDPTAKANTTSTQEEIGDQSRYQQSQTSNTIQNGKHTHLIEEGESYKHEKVKNSKSVGISKPGTAPKTGLKAKAPEPDSHNVGHSAGWGGSFNALAGWKMSETG</sequence>
<dbReference type="Proteomes" id="UP000184330">
    <property type="component" value="Unassembled WGS sequence"/>
</dbReference>
<feature type="region of interest" description="Disordered" evidence="1">
    <location>
        <begin position="69"/>
        <end position="153"/>
    </location>
</feature>
<protein>
    <submittedName>
        <fullName evidence="2">Uncharacterized protein</fullName>
    </submittedName>
</protein>
<dbReference type="EMBL" id="FJOG01000043">
    <property type="protein sequence ID" value="CZR67350.1"/>
    <property type="molecule type" value="Genomic_DNA"/>
</dbReference>
<dbReference type="AlphaFoldDB" id="A0A1L7XQN6"/>
<feature type="compositionally biased region" description="Polar residues" evidence="1">
    <location>
        <begin position="69"/>
        <end position="97"/>
    </location>
</feature>
<organism evidence="2 3">
    <name type="scientific">Phialocephala subalpina</name>
    <dbReference type="NCBI Taxonomy" id="576137"/>
    <lineage>
        <taxon>Eukaryota</taxon>
        <taxon>Fungi</taxon>
        <taxon>Dikarya</taxon>
        <taxon>Ascomycota</taxon>
        <taxon>Pezizomycotina</taxon>
        <taxon>Leotiomycetes</taxon>
        <taxon>Helotiales</taxon>
        <taxon>Mollisiaceae</taxon>
        <taxon>Phialocephala</taxon>
        <taxon>Phialocephala fortinii species complex</taxon>
    </lineage>
</organism>
<accession>A0A1L7XQN6</accession>
<keyword evidence="3" id="KW-1185">Reference proteome</keyword>
<reference evidence="2 3" key="1">
    <citation type="submission" date="2016-03" db="EMBL/GenBank/DDBJ databases">
        <authorList>
            <person name="Ploux O."/>
        </authorList>
    </citation>
    <scope>NUCLEOTIDE SEQUENCE [LARGE SCALE GENOMIC DNA]</scope>
    <source>
        <strain evidence="2 3">UAMH 11012</strain>
    </source>
</reference>
<gene>
    <name evidence="2" type="ORF">PAC_17249</name>
</gene>
<proteinExistence type="predicted"/>
<feature type="compositionally biased region" description="Basic and acidic residues" evidence="1">
    <location>
        <begin position="101"/>
        <end position="115"/>
    </location>
</feature>
<evidence type="ECO:0000256" key="1">
    <source>
        <dbReference type="SAM" id="MobiDB-lite"/>
    </source>
</evidence>
<name>A0A1L7XQN6_9HELO</name>